<evidence type="ECO:0000313" key="2">
    <source>
        <dbReference type="Proteomes" id="UP000760472"/>
    </source>
</evidence>
<evidence type="ECO:0000313" key="1">
    <source>
        <dbReference type="EMBL" id="MBN0988668.1"/>
    </source>
</evidence>
<organism evidence="1 2">
    <name type="scientific">Amphritea pacifica</name>
    <dbReference type="NCBI Taxonomy" id="2811233"/>
    <lineage>
        <taxon>Bacteria</taxon>
        <taxon>Pseudomonadati</taxon>
        <taxon>Pseudomonadota</taxon>
        <taxon>Gammaproteobacteria</taxon>
        <taxon>Oceanospirillales</taxon>
        <taxon>Oceanospirillaceae</taxon>
        <taxon>Amphritea</taxon>
    </lineage>
</organism>
<gene>
    <name evidence="1" type="ORF">JW498_14960</name>
</gene>
<sequence length="77" mass="8728">MLNTITNSPYLILLSALILFITSGYETIHTLDDLTLGTHHGILIFSIIQIIKVIPEIMHGLQEIEEADELREKRLSN</sequence>
<dbReference type="RefSeq" id="WP_205209011.1">
    <property type="nucleotide sequence ID" value="NZ_JAFFZO010000003.1"/>
</dbReference>
<proteinExistence type="predicted"/>
<reference evidence="1 2" key="1">
    <citation type="submission" date="2021-02" db="EMBL/GenBank/DDBJ databases">
        <title>A novel species of genus Amphritea isolated from a fishpond in China.</title>
        <authorList>
            <person name="Lu H."/>
        </authorList>
    </citation>
    <scope>NUCLEOTIDE SEQUENCE [LARGE SCALE GENOMIC DNA]</scope>
    <source>
        <strain evidence="1 2">RP18W</strain>
    </source>
</reference>
<name>A0ABS2WAC0_9GAMM</name>
<keyword evidence="2" id="KW-1185">Reference proteome</keyword>
<protein>
    <submittedName>
        <fullName evidence="1">Uncharacterized protein</fullName>
    </submittedName>
</protein>
<comment type="caution">
    <text evidence="1">The sequence shown here is derived from an EMBL/GenBank/DDBJ whole genome shotgun (WGS) entry which is preliminary data.</text>
</comment>
<dbReference type="Proteomes" id="UP000760472">
    <property type="component" value="Unassembled WGS sequence"/>
</dbReference>
<accession>A0ABS2WAC0</accession>
<dbReference type="EMBL" id="JAFFZP010000025">
    <property type="protein sequence ID" value="MBN0988668.1"/>
    <property type="molecule type" value="Genomic_DNA"/>
</dbReference>